<organism evidence="1 2">
    <name type="scientific">Trichogramma kaykai</name>
    <dbReference type="NCBI Taxonomy" id="54128"/>
    <lineage>
        <taxon>Eukaryota</taxon>
        <taxon>Metazoa</taxon>
        <taxon>Ecdysozoa</taxon>
        <taxon>Arthropoda</taxon>
        <taxon>Hexapoda</taxon>
        <taxon>Insecta</taxon>
        <taxon>Pterygota</taxon>
        <taxon>Neoptera</taxon>
        <taxon>Endopterygota</taxon>
        <taxon>Hymenoptera</taxon>
        <taxon>Apocrita</taxon>
        <taxon>Proctotrupomorpha</taxon>
        <taxon>Chalcidoidea</taxon>
        <taxon>Trichogrammatidae</taxon>
        <taxon>Trichogramma</taxon>
    </lineage>
</organism>
<keyword evidence="2" id="KW-1185">Reference proteome</keyword>
<protein>
    <submittedName>
        <fullName evidence="1">Uncharacterized protein</fullName>
    </submittedName>
</protein>
<sequence>METVAVEQRRFNNARKNQAETLLTRAAACTRGFVKETGDGGSTSSHPMCAYSPIGVQALVVRKREALRDLHRFLAPIDREEELRDIVAYDIYLYVVRVTPVDSWHGGGGRVSHTSATSANIVYTST</sequence>
<proteinExistence type="predicted"/>
<accession>A0ABD2WWM1</accession>
<dbReference type="EMBL" id="JBJJXI010000066">
    <property type="protein sequence ID" value="KAL3397352.1"/>
    <property type="molecule type" value="Genomic_DNA"/>
</dbReference>
<evidence type="ECO:0000313" key="1">
    <source>
        <dbReference type="EMBL" id="KAL3397352.1"/>
    </source>
</evidence>
<dbReference type="AlphaFoldDB" id="A0ABD2WWM1"/>
<evidence type="ECO:0000313" key="2">
    <source>
        <dbReference type="Proteomes" id="UP001627154"/>
    </source>
</evidence>
<name>A0ABD2WWM1_9HYME</name>
<reference evidence="1 2" key="1">
    <citation type="journal article" date="2024" name="bioRxiv">
        <title>A reference genome for Trichogramma kaykai: A tiny desert-dwelling parasitoid wasp with competing sex-ratio distorters.</title>
        <authorList>
            <person name="Culotta J."/>
            <person name="Lindsey A.R."/>
        </authorList>
    </citation>
    <scope>NUCLEOTIDE SEQUENCE [LARGE SCALE GENOMIC DNA]</scope>
    <source>
        <strain evidence="1 2">KSX58</strain>
    </source>
</reference>
<comment type="caution">
    <text evidence="1">The sequence shown here is derived from an EMBL/GenBank/DDBJ whole genome shotgun (WGS) entry which is preliminary data.</text>
</comment>
<gene>
    <name evidence="1" type="ORF">TKK_008917</name>
</gene>
<dbReference type="Proteomes" id="UP001627154">
    <property type="component" value="Unassembled WGS sequence"/>
</dbReference>